<proteinExistence type="predicted"/>
<keyword evidence="1" id="KW-0472">Membrane</keyword>
<sequence length="30" mass="3324">MADNARGAGWFGGGIWFILIILIVLFIVFI</sequence>
<keyword evidence="3" id="KW-1185">Reference proteome</keyword>
<keyword evidence="1" id="KW-1133">Transmembrane helix</keyword>
<evidence type="ECO:0000313" key="3">
    <source>
        <dbReference type="Proteomes" id="UP000245702"/>
    </source>
</evidence>
<reference evidence="2 3" key="1">
    <citation type="submission" date="2016-01" db="EMBL/GenBank/DDBJ databases">
        <authorList>
            <person name="Brown R."/>
        </authorList>
    </citation>
    <scope>NUCLEOTIDE SEQUENCE [LARGE SCALE GENOMIC DNA]</scope>
    <source>
        <strain evidence="2">Sporomusa sphaeroides DSM 2875</strain>
    </source>
</reference>
<evidence type="ECO:0000313" key="2">
    <source>
        <dbReference type="EMBL" id="CVK19236.1"/>
    </source>
</evidence>
<evidence type="ECO:0008006" key="4">
    <source>
        <dbReference type="Google" id="ProtNLM"/>
    </source>
</evidence>
<protein>
    <recommendedName>
        <fullName evidence="4">Sporulation protein YjcZ</fullName>
    </recommendedName>
</protein>
<gene>
    <name evidence="2" type="ORF">SSPH_01885</name>
</gene>
<dbReference type="EMBL" id="FCOW01000008">
    <property type="protein sequence ID" value="CVK19236.1"/>
    <property type="molecule type" value="Genomic_DNA"/>
</dbReference>
<evidence type="ECO:0000256" key="1">
    <source>
        <dbReference type="SAM" id="Phobius"/>
    </source>
</evidence>
<keyword evidence="1" id="KW-0812">Transmembrane</keyword>
<organism evidence="2 3">
    <name type="scientific">Sporomusa sphaeroides DSM 2875</name>
    <dbReference type="NCBI Taxonomy" id="1337886"/>
    <lineage>
        <taxon>Bacteria</taxon>
        <taxon>Bacillati</taxon>
        <taxon>Bacillota</taxon>
        <taxon>Negativicutes</taxon>
        <taxon>Selenomonadales</taxon>
        <taxon>Sporomusaceae</taxon>
        <taxon>Sporomusa</taxon>
    </lineage>
</organism>
<accession>A0ABM9W5L3</accession>
<name>A0ABM9W5L3_9FIRM</name>
<comment type="caution">
    <text evidence="2">The sequence shown here is derived from an EMBL/GenBank/DDBJ whole genome shotgun (WGS) entry which is preliminary data.</text>
</comment>
<dbReference type="Proteomes" id="UP000245702">
    <property type="component" value="Unassembled WGS sequence"/>
</dbReference>
<feature type="transmembrane region" description="Helical" evidence="1">
    <location>
        <begin position="7"/>
        <end position="29"/>
    </location>
</feature>